<evidence type="ECO:0000313" key="21">
    <source>
        <dbReference type="EMBL" id="MXO99643.1"/>
    </source>
</evidence>
<keyword evidence="22" id="KW-1185">Reference proteome</keyword>
<accession>A0A6I4TZ44</accession>
<sequence>MKLGEFALKRLHAPMILAALMSVAVVPQVAMAAPAPAAPVTAEVAPATPAAGAPAAEAAAAPTADAAAATTAEAAAPAYQHLGPEWIKGQPHAKGITFQDQYSPNGHYAQWMHDYRLLPIIIFMSVFVLLLLLWVMFRYNRKSNPVPSKTSHNTLIEIIWTAVPVLVLVVIAIPSMTLLSRQYKSPPEDAVTIKAIGYQWYWGYEYPDNGGFEVISNMMPEEEAKAKGFPTHLEVDNRMVVPVGEKIRLQTFGADVIHSFAVPSLWFKLDAVPGRINERELFISEPGIYYGQCSELCGARHGYMPIAIEAVPRPQFEAWVLSQGGTVGNAEAEAPAAAAPAAAAPAAEAPAAGESPAAAPAAAPAA</sequence>
<evidence type="ECO:0000256" key="7">
    <source>
        <dbReference type="ARBA" id="ARBA00022967"/>
    </source>
</evidence>
<keyword evidence="8 14" id="KW-0249">Electron transport</keyword>
<dbReference type="NCBIfam" id="TIGR02866">
    <property type="entry name" value="CoxB"/>
    <property type="match status" value="1"/>
</dbReference>
<comment type="cofactor">
    <cofactor evidence="15">
        <name>Cu cation</name>
        <dbReference type="ChEBI" id="CHEBI:23378"/>
    </cofactor>
    <text evidence="15">Binds a copper A center.</text>
</comment>
<evidence type="ECO:0000256" key="4">
    <source>
        <dbReference type="ARBA" id="ARBA00022660"/>
    </source>
</evidence>
<evidence type="ECO:0000256" key="6">
    <source>
        <dbReference type="ARBA" id="ARBA00022723"/>
    </source>
</evidence>
<proteinExistence type="inferred from homology"/>
<feature type="region of interest" description="Disordered" evidence="16">
    <location>
        <begin position="343"/>
        <end position="366"/>
    </location>
</feature>
<dbReference type="SUPFAM" id="SSF81464">
    <property type="entry name" value="Cytochrome c oxidase subunit II-like, transmembrane region"/>
    <property type="match status" value="1"/>
</dbReference>
<evidence type="ECO:0000313" key="22">
    <source>
        <dbReference type="Proteomes" id="UP000469430"/>
    </source>
</evidence>
<dbReference type="InterPro" id="IPR008972">
    <property type="entry name" value="Cupredoxin"/>
</dbReference>
<keyword evidence="11 17" id="KW-0472">Membrane</keyword>
<dbReference type="Pfam" id="PF00116">
    <property type="entry name" value="COX2"/>
    <property type="match status" value="1"/>
</dbReference>
<dbReference type="GO" id="GO:0005886">
    <property type="term" value="C:plasma membrane"/>
    <property type="evidence" value="ECO:0007669"/>
    <property type="project" value="UniProtKB-SubCell"/>
</dbReference>
<dbReference type="InterPro" id="IPR034210">
    <property type="entry name" value="CcO_II_C"/>
</dbReference>
<dbReference type="PANTHER" id="PTHR22888:SF9">
    <property type="entry name" value="CYTOCHROME C OXIDASE SUBUNIT 2"/>
    <property type="match status" value="1"/>
</dbReference>
<dbReference type="GO" id="GO:0004129">
    <property type="term" value="F:cytochrome-c oxidase activity"/>
    <property type="evidence" value="ECO:0007669"/>
    <property type="project" value="UniProtKB-EC"/>
</dbReference>
<dbReference type="EMBL" id="WTYJ01000002">
    <property type="protein sequence ID" value="MXO99643.1"/>
    <property type="molecule type" value="Genomic_DNA"/>
</dbReference>
<dbReference type="InterPro" id="IPR014222">
    <property type="entry name" value="Cyt_c_oxidase_su2"/>
</dbReference>
<comment type="catalytic activity">
    <reaction evidence="13 15">
        <text>4 Fe(II)-[cytochrome c] + O2 + 8 H(+)(in) = 4 Fe(III)-[cytochrome c] + 2 H2O + 4 H(+)(out)</text>
        <dbReference type="Rhea" id="RHEA:11436"/>
        <dbReference type="Rhea" id="RHEA-COMP:10350"/>
        <dbReference type="Rhea" id="RHEA-COMP:14399"/>
        <dbReference type="ChEBI" id="CHEBI:15377"/>
        <dbReference type="ChEBI" id="CHEBI:15378"/>
        <dbReference type="ChEBI" id="CHEBI:15379"/>
        <dbReference type="ChEBI" id="CHEBI:29033"/>
        <dbReference type="ChEBI" id="CHEBI:29034"/>
        <dbReference type="EC" id="7.1.1.9"/>
    </reaction>
</comment>
<evidence type="ECO:0000256" key="3">
    <source>
        <dbReference type="ARBA" id="ARBA00022448"/>
    </source>
</evidence>
<gene>
    <name evidence="21" type="primary">coxB</name>
    <name evidence="21" type="ORF">GRI97_11650</name>
</gene>
<comment type="subcellular location">
    <subcellularLocation>
        <location evidence="14">Cell membrane</location>
        <topology evidence="14">Multi-pass membrane protein</topology>
    </subcellularLocation>
    <subcellularLocation>
        <location evidence="1">Membrane</location>
        <topology evidence="1">Multi-pass membrane protein</topology>
    </subcellularLocation>
</comment>
<dbReference type="GO" id="GO:0005507">
    <property type="term" value="F:copper ion binding"/>
    <property type="evidence" value="ECO:0007669"/>
    <property type="project" value="InterPro"/>
</dbReference>
<dbReference type="Proteomes" id="UP000469430">
    <property type="component" value="Unassembled WGS sequence"/>
</dbReference>
<feature type="domain" description="Cytochrome oxidase subunit II copper A binding" evidence="19">
    <location>
        <begin position="188"/>
        <end position="322"/>
    </location>
</feature>
<keyword evidence="10 15" id="KW-0186">Copper</keyword>
<dbReference type="PROSITE" id="PS00078">
    <property type="entry name" value="COX2"/>
    <property type="match status" value="1"/>
</dbReference>
<dbReference type="PANTHER" id="PTHR22888">
    <property type="entry name" value="CYTOCHROME C OXIDASE, SUBUNIT II"/>
    <property type="match status" value="1"/>
</dbReference>
<dbReference type="GO" id="GO:0016491">
    <property type="term" value="F:oxidoreductase activity"/>
    <property type="evidence" value="ECO:0007669"/>
    <property type="project" value="UniProtKB-KW"/>
</dbReference>
<evidence type="ECO:0000256" key="9">
    <source>
        <dbReference type="ARBA" id="ARBA00022989"/>
    </source>
</evidence>
<comment type="function">
    <text evidence="12 15">Subunits I and II form the functional core of the enzyme complex. Electrons originating in cytochrome c are transferred via heme a and Cu(A) to the binuclear center formed by heme a3 and Cu(B).</text>
</comment>
<feature type="transmembrane region" description="Helical" evidence="17">
    <location>
        <begin position="158"/>
        <end position="179"/>
    </location>
</feature>
<feature type="transmembrane region" description="Helical" evidence="17">
    <location>
        <begin position="117"/>
        <end position="137"/>
    </location>
</feature>
<evidence type="ECO:0000256" key="8">
    <source>
        <dbReference type="ARBA" id="ARBA00022982"/>
    </source>
</evidence>
<evidence type="ECO:0000256" key="1">
    <source>
        <dbReference type="ARBA" id="ARBA00004141"/>
    </source>
</evidence>
<evidence type="ECO:0000256" key="18">
    <source>
        <dbReference type="SAM" id="SignalP"/>
    </source>
</evidence>
<evidence type="ECO:0000256" key="2">
    <source>
        <dbReference type="ARBA" id="ARBA00007866"/>
    </source>
</evidence>
<keyword evidence="3 14" id="KW-0813">Transport</keyword>
<evidence type="ECO:0000256" key="11">
    <source>
        <dbReference type="ARBA" id="ARBA00023136"/>
    </source>
</evidence>
<evidence type="ECO:0000256" key="15">
    <source>
        <dbReference type="RuleBase" id="RU004024"/>
    </source>
</evidence>
<dbReference type="OrthoDB" id="9781261at2"/>
<feature type="domain" description="Cytochrome oxidase subunit II transmembrane region profile" evidence="20">
    <location>
        <begin position="90"/>
        <end position="186"/>
    </location>
</feature>
<keyword evidence="4 14" id="KW-0679">Respiratory chain</keyword>
<dbReference type="Gene3D" id="1.10.287.90">
    <property type="match status" value="1"/>
</dbReference>
<evidence type="ECO:0000256" key="14">
    <source>
        <dbReference type="RuleBase" id="RU000456"/>
    </source>
</evidence>
<keyword evidence="7" id="KW-1278">Translocase</keyword>
<evidence type="ECO:0000256" key="5">
    <source>
        <dbReference type="ARBA" id="ARBA00022692"/>
    </source>
</evidence>
<dbReference type="InterPro" id="IPR036257">
    <property type="entry name" value="Cyt_c_oxidase_su2_TM_sf"/>
</dbReference>
<dbReference type="InterPro" id="IPR045187">
    <property type="entry name" value="CcO_II"/>
</dbReference>
<evidence type="ECO:0000256" key="17">
    <source>
        <dbReference type="SAM" id="Phobius"/>
    </source>
</evidence>
<evidence type="ECO:0000259" key="20">
    <source>
        <dbReference type="PROSITE" id="PS50999"/>
    </source>
</evidence>
<feature type="signal peptide" evidence="18">
    <location>
        <begin position="1"/>
        <end position="32"/>
    </location>
</feature>
<dbReference type="PROSITE" id="PS50857">
    <property type="entry name" value="COX2_CUA"/>
    <property type="match status" value="1"/>
</dbReference>
<dbReference type="PROSITE" id="PS50999">
    <property type="entry name" value="COX2_TM"/>
    <property type="match status" value="1"/>
</dbReference>
<dbReference type="EC" id="7.1.1.9" evidence="15"/>
<organism evidence="21 22">
    <name type="scientific">Croceibacterium xixiisoli</name>
    <dbReference type="NCBI Taxonomy" id="1476466"/>
    <lineage>
        <taxon>Bacteria</taxon>
        <taxon>Pseudomonadati</taxon>
        <taxon>Pseudomonadota</taxon>
        <taxon>Alphaproteobacteria</taxon>
        <taxon>Sphingomonadales</taxon>
        <taxon>Erythrobacteraceae</taxon>
        <taxon>Croceibacterium</taxon>
    </lineage>
</organism>
<keyword evidence="18" id="KW-0732">Signal</keyword>
<dbReference type="InterPro" id="IPR011759">
    <property type="entry name" value="Cyt_c_oxidase_su2_TM_dom"/>
</dbReference>
<comment type="similarity">
    <text evidence="2 14">Belongs to the cytochrome c oxidase subunit 2 family.</text>
</comment>
<evidence type="ECO:0000256" key="12">
    <source>
        <dbReference type="ARBA" id="ARBA00024688"/>
    </source>
</evidence>
<dbReference type="InterPro" id="IPR002429">
    <property type="entry name" value="CcO_II-like_C"/>
</dbReference>
<dbReference type="SUPFAM" id="SSF49503">
    <property type="entry name" value="Cupredoxins"/>
    <property type="match status" value="1"/>
</dbReference>
<keyword evidence="5 14" id="KW-0812">Transmembrane</keyword>
<protein>
    <recommendedName>
        <fullName evidence="15">Cytochrome c oxidase subunit 2</fullName>
        <ecNumber evidence="15">7.1.1.9</ecNumber>
    </recommendedName>
</protein>
<dbReference type="InterPro" id="IPR001505">
    <property type="entry name" value="Copper_CuA"/>
</dbReference>
<dbReference type="AlphaFoldDB" id="A0A6I4TZ44"/>
<dbReference type="GO" id="GO:0042773">
    <property type="term" value="P:ATP synthesis coupled electron transport"/>
    <property type="evidence" value="ECO:0007669"/>
    <property type="project" value="TreeGrafter"/>
</dbReference>
<feature type="chain" id="PRO_5026093029" description="Cytochrome c oxidase subunit 2" evidence="18">
    <location>
        <begin position="33"/>
        <end position="366"/>
    </location>
</feature>
<reference evidence="21 22" key="1">
    <citation type="submission" date="2019-12" db="EMBL/GenBank/DDBJ databases">
        <title>Genomic-based taxomic classification of the family Erythrobacteraceae.</title>
        <authorList>
            <person name="Xu L."/>
        </authorList>
    </citation>
    <scope>NUCLEOTIDE SEQUENCE [LARGE SCALE GENOMIC DNA]</scope>
    <source>
        <strain evidence="21 22">S36</strain>
    </source>
</reference>
<dbReference type="Pfam" id="PF02790">
    <property type="entry name" value="COX2_TM"/>
    <property type="match status" value="1"/>
</dbReference>
<keyword evidence="21" id="KW-0560">Oxidoreductase</keyword>
<evidence type="ECO:0000256" key="10">
    <source>
        <dbReference type="ARBA" id="ARBA00023008"/>
    </source>
</evidence>
<keyword evidence="6 15" id="KW-0479">Metal-binding</keyword>
<evidence type="ECO:0000256" key="13">
    <source>
        <dbReference type="ARBA" id="ARBA00047816"/>
    </source>
</evidence>
<comment type="caution">
    <text evidence="21">The sequence shown here is derived from an EMBL/GenBank/DDBJ whole genome shotgun (WGS) entry which is preliminary data.</text>
</comment>
<dbReference type="PRINTS" id="PR01166">
    <property type="entry name" value="CYCOXIDASEII"/>
</dbReference>
<dbReference type="Gene3D" id="2.60.40.420">
    <property type="entry name" value="Cupredoxins - blue copper proteins"/>
    <property type="match status" value="1"/>
</dbReference>
<evidence type="ECO:0000259" key="19">
    <source>
        <dbReference type="PROSITE" id="PS50857"/>
    </source>
</evidence>
<dbReference type="CDD" id="cd13912">
    <property type="entry name" value="CcO_II_C"/>
    <property type="match status" value="1"/>
</dbReference>
<evidence type="ECO:0000256" key="16">
    <source>
        <dbReference type="SAM" id="MobiDB-lite"/>
    </source>
</evidence>
<name>A0A6I4TZ44_9SPHN</name>
<keyword evidence="9 17" id="KW-1133">Transmembrane helix</keyword>